<proteinExistence type="predicted"/>
<accession>A0AAE0N772</accession>
<keyword evidence="4" id="KW-1185">Reference proteome</keyword>
<dbReference type="Proteomes" id="UP001285441">
    <property type="component" value="Unassembled WGS sequence"/>
</dbReference>
<reference evidence="3" key="2">
    <citation type="submission" date="2023-06" db="EMBL/GenBank/DDBJ databases">
        <authorList>
            <consortium name="Lawrence Berkeley National Laboratory"/>
            <person name="Haridas S."/>
            <person name="Hensen N."/>
            <person name="Bonometti L."/>
            <person name="Westerberg I."/>
            <person name="Brannstrom I.O."/>
            <person name="Guillou S."/>
            <person name="Cros-Aarteil S."/>
            <person name="Calhoun S."/>
            <person name="Kuo A."/>
            <person name="Mondo S."/>
            <person name="Pangilinan J."/>
            <person name="Riley R."/>
            <person name="LaButti K."/>
            <person name="Andreopoulos B."/>
            <person name="Lipzen A."/>
            <person name="Chen C."/>
            <person name="Yanf M."/>
            <person name="Daum C."/>
            <person name="Ng V."/>
            <person name="Clum A."/>
            <person name="Steindorff A."/>
            <person name="Ohm R."/>
            <person name="Martin F."/>
            <person name="Silar P."/>
            <person name="Natvig D."/>
            <person name="Lalanne C."/>
            <person name="Gautier V."/>
            <person name="Ament-velasquez S.L."/>
            <person name="Kruys A."/>
            <person name="Hutchinson M.I."/>
            <person name="Powell A.J."/>
            <person name="Barry K."/>
            <person name="Miller A.N."/>
            <person name="Grigoriev I.V."/>
            <person name="Debuchy R."/>
            <person name="Gladieux P."/>
            <person name="Thoren M.H."/>
            <person name="Johannesson H."/>
        </authorList>
    </citation>
    <scope>NUCLEOTIDE SEQUENCE</scope>
    <source>
        <strain evidence="3">CBS 232.78</strain>
    </source>
</reference>
<name>A0AAE0N772_9PEZI</name>
<dbReference type="AlphaFoldDB" id="A0AAE0N772"/>
<evidence type="ECO:0000313" key="4">
    <source>
        <dbReference type="Proteomes" id="UP001285441"/>
    </source>
</evidence>
<evidence type="ECO:0008006" key="5">
    <source>
        <dbReference type="Google" id="ProtNLM"/>
    </source>
</evidence>
<reference evidence="3" key="1">
    <citation type="journal article" date="2023" name="Mol. Phylogenet. Evol.">
        <title>Genome-scale phylogeny and comparative genomics of the fungal order Sordariales.</title>
        <authorList>
            <person name="Hensen N."/>
            <person name="Bonometti L."/>
            <person name="Westerberg I."/>
            <person name="Brannstrom I.O."/>
            <person name="Guillou S."/>
            <person name="Cros-Aarteil S."/>
            <person name="Calhoun S."/>
            <person name="Haridas S."/>
            <person name="Kuo A."/>
            <person name="Mondo S."/>
            <person name="Pangilinan J."/>
            <person name="Riley R."/>
            <person name="LaButti K."/>
            <person name="Andreopoulos B."/>
            <person name="Lipzen A."/>
            <person name="Chen C."/>
            <person name="Yan M."/>
            <person name="Daum C."/>
            <person name="Ng V."/>
            <person name="Clum A."/>
            <person name="Steindorff A."/>
            <person name="Ohm R.A."/>
            <person name="Martin F."/>
            <person name="Silar P."/>
            <person name="Natvig D.O."/>
            <person name="Lalanne C."/>
            <person name="Gautier V."/>
            <person name="Ament-Velasquez S.L."/>
            <person name="Kruys A."/>
            <person name="Hutchinson M.I."/>
            <person name="Powell A.J."/>
            <person name="Barry K."/>
            <person name="Miller A.N."/>
            <person name="Grigoriev I.V."/>
            <person name="Debuchy R."/>
            <person name="Gladieux P."/>
            <person name="Hiltunen Thoren M."/>
            <person name="Johannesson H."/>
        </authorList>
    </citation>
    <scope>NUCLEOTIDE SEQUENCE</scope>
    <source>
        <strain evidence="3">CBS 232.78</strain>
    </source>
</reference>
<feature type="chain" id="PRO_5042027053" description="Secreted protein" evidence="2">
    <location>
        <begin position="17"/>
        <end position="126"/>
    </location>
</feature>
<organism evidence="3 4">
    <name type="scientific">Podospora didyma</name>
    <dbReference type="NCBI Taxonomy" id="330526"/>
    <lineage>
        <taxon>Eukaryota</taxon>
        <taxon>Fungi</taxon>
        <taxon>Dikarya</taxon>
        <taxon>Ascomycota</taxon>
        <taxon>Pezizomycotina</taxon>
        <taxon>Sordariomycetes</taxon>
        <taxon>Sordariomycetidae</taxon>
        <taxon>Sordariales</taxon>
        <taxon>Podosporaceae</taxon>
        <taxon>Podospora</taxon>
    </lineage>
</organism>
<feature type="compositionally biased region" description="Polar residues" evidence="1">
    <location>
        <begin position="47"/>
        <end position="62"/>
    </location>
</feature>
<evidence type="ECO:0000313" key="3">
    <source>
        <dbReference type="EMBL" id="KAK3371999.1"/>
    </source>
</evidence>
<feature type="compositionally biased region" description="Basic residues" evidence="1">
    <location>
        <begin position="63"/>
        <end position="81"/>
    </location>
</feature>
<sequence>MAAVWALCLPSAATQAGDGSDKEGGWEMWLTPANPIWGRGAAGLREPQTTGEKYGRLNSQFHPSKKNCCKRSSLSRRRPRRQPLTDNSNVFSWKTLLPGRPAPNNTRKQPCADAIGLGVIRPPAAT</sequence>
<dbReference type="EMBL" id="JAULSW010000008">
    <property type="protein sequence ID" value="KAK3371999.1"/>
    <property type="molecule type" value="Genomic_DNA"/>
</dbReference>
<gene>
    <name evidence="3" type="ORF">B0H63DRAFT_483528</name>
</gene>
<feature type="signal peptide" evidence="2">
    <location>
        <begin position="1"/>
        <end position="16"/>
    </location>
</feature>
<feature type="region of interest" description="Disordered" evidence="1">
    <location>
        <begin position="38"/>
        <end position="89"/>
    </location>
</feature>
<keyword evidence="2" id="KW-0732">Signal</keyword>
<comment type="caution">
    <text evidence="3">The sequence shown here is derived from an EMBL/GenBank/DDBJ whole genome shotgun (WGS) entry which is preliminary data.</text>
</comment>
<evidence type="ECO:0000256" key="2">
    <source>
        <dbReference type="SAM" id="SignalP"/>
    </source>
</evidence>
<evidence type="ECO:0000256" key="1">
    <source>
        <dbReference type="SAM" id="MobiDB-lite"/>
    </source>
</evidence>
<protein>
    <recommendedName>
        <fullName evidence="5">Secreted protein</fullName>
    </recommendedName>
</protein>